<keyword evidence="4" id="KW-0472">Membrane</keyword>
<reference evidence="5" key="2">
    <citation type="submission" date="2025-09" db="UniProtKB">
        <authorList>
            <consortium name="Ensembl"/>
        </authorList>
    </citation>
    <scope>IDENTIFICATION</scope>
</reference>
<keyword evidence="2" id="KW-0645">Protease</keyword>
<evidence type="ECO:0000313" key="6">
    <source>
        <dbReference type="Proteomes" id="UP000694416"/>
    </source>
</evidence>
<dbReference type="PANTHER" id="PTHR10806:SF28">
    <property type="entry name" value="SIGNAL PEPTIDASE COMPLEX CATALYTIC SUBUNIT SEC11B-RELATED"/>
    <property type="match status" value="1"/>
</dbReference>
<dbReference type="PANTHER" id="PTHR10806">
    <property type="entry name" value="SIGNAL PEPTIDASE COMPLEX CATALYTIC SUBUNIT SEC11"/>
    <property type="match status" value="1"/>
</dbReference>
<keyword evidence="2" id="KW-0378">Hydrolase</keyword>
<keyword evidence="4" id="KW-0812">Transmembrane</keyword>
<protein>
    <recommendedName>
        <fullName evidence="7">Signal peptidase complex catalytic subunit SEC11A</fullName>
    </recommendedName>
</protein>
<evidence type="ECO:0000256" key="4">
    <source>
        <dbReference type="SAM" id="Phobius"/>
    </source>
</evidence>
<name>A0A8C9I3S0_9PRIM</name>
<evidence type="ECO:0000313" key="5">
    <source>
        <dbReference type="Ensembl" id="ENSPTEP00000030517.1"/>
    </source>
</evidence>
<evidence type="ECO:0008006" key="7">
    <source>
        <dbReference type="Google" id="ProtNLM"/>
    </source>
</evidence>
<dbReference type="Proteomes" id="UP000694416">
    <property type="component" value="Unplaced"/>
</dbReference>
<keyword evidence="3" id="KW-0735">Signal-anchor</keyword>
<dbReference type="Ensembl" id="ENSPTET00000042255.1">
    <property type="protein sequence ID" value="ENSPTEP00000030517.1"/>
    <property type="gene ID" value="ENSPTEG00000029712.1"/>
</dbReference>
<reference evidence="5" key="1">
    <citation type="submission" date="2025-08" db="UniProtKB">
        <authorList>
            <consortium name="Ensembl"/>
        </authorList>
    </citation>
    <scope>IDENTIFICATION</scope>
</reference>
<keyword evidence="4" id="KW-1133">Transmembrane helix</keyword>
<keyword evidence="6" id="KW-1185">Reference proteome</keyword>
<evidence type="ECO:0000256" key="2">
    <source>
        <dbReference type="ARBA" id="ARBA00022670"/>
    </source>
</evidence>
<comment type="subcellular location">
    <subcellularLocation>
        <location evidence="1">Membrane</location>
        <topology evidence="1">Single-pass type II membrane protein</topology>
    </subcellularLocation>
</comment>
<dbReference type="GO" id="GO:0005787">
    <property type="term" value="C:signal peptidase complex"/>
    <property type="evidence" value="ECO:0007669"/>
    <property type="project" value="TreeGrafter"/>
</dbReference>
<dbReference type="PROSITE" id="PS00761">
    <property type="entry name" value="SPASE_I_3"/>
    <property type="match status" value="1"/>
</dbReference>
<feature type="transmembrane region" description="Helical" evidence="4">
    <location>
        <begin position="25"/>
        <end position="43"/>
    </location>
</feature>
<accession>A0A8C9I3S0</accession>
<sequence>MLSLDFLDDVRRMNKRQITVPNLNLYYQVLNFGMIVSSALMIWKGLMVITGSESPIVVQNGHIKFLTKGDNNAVDDRGLYKQGQHWLEKKDVVGRARGFVPYIGIVTILMNDYPKFKYAVLFLLGLFVLVHRE</sequence>
<dbReference type="InterPro" id="IPR001733">
    <property type="entry name" value="Peptidase_S26B"/>
</dbReference>
<proteinExistence type="predicted"/>
<organism evidence="5 6">
    <name type="scientific">Piliocolobus tephrosceles</name>
    <name type="common">Ugandan red Colobus</name>
    <dbReference type="NCBI Taxonomy" id="591936"/>
    <lineage>
        <taxon>Eukaryota</taxon>
        <taxon>Metazoa</taxon>
        <taxon>Chordata</taxon>
        <taxon>Craniata</taxon>
        <taxon>Vertebrata</taxon>
        <taxon>Euteleostomi</taxon>
        <taxon>Mammalia</taxon>
        <taxon>Eutheria</taxon>
        <taxon>Euarchontoglires</taxon>
        <taxon>Primates</taxon>
        <taxon>Haplorrhini</taxon>
        <taxon>Catarrhini</taxon>
        <taxon>Cercopithecidae</taxon>
        <taxon>Colobinae</taxon>
        <taxon>Piliocolobus</taxon>
    </lineage>
</organism>
<dbReference type="AlphaFoldDB" id="A0A8C9I3S0"/>
<evidence type="ECO:0000256" key="1">
    <source>
        <dbReference type="ARBA" id="ARBA00004606"/>
    </source>
</evidence>
<dbReference type="GO" id="GO:0006465">
    <property type="term" value="P:signal peptide processing"/>
    <property type="evidence" value="ECO:0007669"/>
    <property type="project" value="InterPro"/>
</dbReference>
<dbReference type="InterPro" id="IPR019758">
    <property type="entry name" value="Pept_S26A_signal_pept_1_CS"/>
</dbReference>
<dbReference type="GO" id="GO:0004252">
    <property type="term" value="F:serine-type endopeptidase activity"/>
    <property type="evidence" value="ECO:0007669"/>
    <property type="project" value="InterPro"/>
</dbReference>
<evidence type="ECO:0000256" key="3">
    <source>
        <dbReference type="ARBA" id="ARBA00022968"/>
    </source>
</evidence>